<protein>
    <submittedName>
        <fullName evidence="1">Uncharacterized protein</fullName>
    </submittedName>
</protein>
<keyword evidence="2" id="KW-1185">Reference proteome</keyword>
<dbReference type="AlphaFoldDB" id="A0A2I1IQ39"/>
<name>A0A2I1IQ39_9ACTO</name>
<dbReference type="Proteomes" id="UP000235122">
    <property type="component" value="Unassembled WGS sequence"/>
</dbReference>
<reference evidence="1 2" key="1">
    <citation type="submission" date="2017-12" db="EMBL/GenBank/DDBJ databases">
        <title>Phylogenetic diversity of female urinary microbiome.</title>
        <authorList>
            <person name="Thomas-White K."/>
            <person name="Wolfe A.J."/>
        </authorList>
    </citation>
    <scope>NUCLEOTIDE SEQUENCE [LARGE SCALE GENOMIC DNA]</scope>
    <source>
        <strain evidence="1 2">UMB0402</strain>
    </source>
</reference>
<comment type="caution">
    <text evidence="1">The sequence shown here is derived from an EMBL/GenBank/DDBJ whole genome shotgun (WGS) entry which is preliminary data.</text>
</comment>
<dbReference type="GeneID" id="35866184"/>
<accession>A0A2I1IQ39</accession>
<dbReference type="RefSeq" id="WP_024330736.1">
    <property type="nucleotide sequence ID" value="NZ_JASOXK010000001.1"/>
</dbReference>
<gene>
    <name evidence="1" type="ORF">CYJ19_01185</name>
</gene>
<dbReference type="EMBL" id="PKKO01000001">
    <property type="protein sequence ID" value="PKY73232.1"/>
    <property type="molecule type" value="Genomic_DNA"/>
</dbReference>
<dbReference type="STRING" id="33007.HMPREF3198_00873"/>
<sequence>MARLEPSSQAPLLGVTIATETLLPPSPAPLTEFRVPNSINATGLIALAVGEPKHKLKGDYGINPELLKLKLLAAAEQRPIDLALVAGYSAQMLVSAKTVDVLNELRAQGAIGEWGIRARTAGQVMRSLSLLGPSHVQVDVDEVGPNAIGGVLAAAKRARAKLILTVPASLPPARAAKLLRQCAALTLKVRTRAELNSALKTITTLTPAHTRAA</sequence>
<evidence type="ECO:0000313" key="1">
    <source>
        <dbReference type="EMBL" id="PKY73232.1"/>
    </source>
</evidence>
<proteinExistence type="predicted"/>
<organism evidence="1 2">
    <name type="scientific">Winkia neuii</name>
    <dbReference type="NCBI Taxonomy" id="33007"/>
    <lineage>
        <taxon>Bacteria</taxon>
        <taxon>Bacillati</taxon>
        <taxon>Actinomycetota</taxon>
        <taxon>Actinomycetes</taxon>
        <taxon>Actinomycetales</taxon>
        <taxon>Actinomycetaceae</taxon>
        <taxon>Winkia</taxon>
    </lineage>
</organism>
<evidence type="ECO:0000313" key="2">
    <source>
        <dbReference type="Proteomes" id="UP000235122"/>
    </source>
</evidence>